<dbReference type="PRINTS" id="PR01438">
    <property type="entry name" value="UNVRSLSTRESS"/>
</dbReference>
<proteinExistence type="inferred from homology"/>
<dbReference type="PANTHER" id="PTHR46268">
    <property type="entry name" value="STRESS RESPONSE PROTEIN NHAX"/>
    <property type="match status" value="1"/>
</dbReference>
<dbReference type="Proteomes" id="UP000219612">
    <property type="component" value="Unassembled WGS sequence"/>
</dbReference>
<accession>A0A285JFT6</accession>
<feature type="domain" description="UspA" evidence="2">
    <location>
        <begin position="4"/>
        <end position="140"/>
    </location>
</feature>
<organism evidence="3 4">
    <name type="scientific">Paractinoplanes atraurantiacus</name>
    <dbReference type="NCBI Taxonomy" id="1036182"/>
    <lineage>
        <taxon>Bacteria</taxon>
        <taxon>Bacillati</taxon>
        <taxon>Actinomycetota</taxon>
        <taxon>Actinomycetes</taxon>
        <taxon>Micromonosporales</taxon>
        <taxon>Micromonosporaceae</taxon>
        <taxon>Paractinoplanes</taxon>
    </lineage>
</organism>
<evidence type="ECO:0000259" key="2">
    <source>
        <dbReference type="Pfam" id="PF00582"/>
    </source>
</evidence>
<dbReference type="EMBL" id="OBDY01000020">
    <property type="protein sequence ID" value="SNY59159.1"/>
    <property type="molecule type" value="Genomic_DNA"/>
</dbReference>
<evidence type="ECO:0000313" key="3">
    <source>
        <dbReference type="EMBL" id="SNY59159.1"/>
    </source>
</evidence>
<name>A0A285JFT6_9ACTN</name>
<feature type="domain" description="UspA" evidence="2">
    <location>
        <begin position="186"/>
        <end position="262"/>
    </location>
</feature>
<dbReference type="OrthoDB" id="3402850at2"/>
<dbReference type="InterPro" id="IPR006015">
    <property type="entry name" value="Universal_stress_UspA"/>
</dbReference>
<dbReference type="SUPFAM" id="SSF52402">
    <property type="entry name" value="Adenine nucleotide alpha hydrolases-like"/>
    <property type="match status" value="2"/>
</dbReference>
<dbReference type="Pfam" id="PF00582">
    <property type="entry name" value="Usp"/>
    <property type="match status" value="2"/>
</dbReference>
<reference evidence="3 4" key="1">
    <citation type="submission" date="2017-09" db="EMBL/GenBank/DDBJ databases">
        <authorList>
            <person name="Ehlers B."/>
            <person name="Leendertz F.H."/>
        </authorList>
    </citation>
    <scope>NUCLEOTIDE SEQUENCE [LARGE SCALE GENOMIC DNA]</scope>
    <source>
        <strain evidence="3 4">CGMCC 4.6857</strain>
    </source>
</reference>
<evidence type="ECO:0000256" key="1">
    <source>
        <dbReference type="ARBA" id="ARBA00008791"/>
    </source>
</evidence>
<dbReference type="Gene3D" id="3.40.50.620">
    <property type="entry name" value="HUPs"/>
    <property type="match status" value="2"/>
</dbReference>
<dbReference type="AlphaFoldDB" id="A0A285JFT6"/>
<sequence>MQRRPIIVGVDGSDPGYAAVTWAAREAAHRRAPLRIVHVMDGHTAAPAGHDDRSHVEAAWSESNALVDEATRRAANAAPDVSVRADSLLGRPLERLWELAGRAELMVVGYRGRGGFAGMRLGSVGERVARRAPCPVAVVRGHPAVRGPVVAGIDDSPVADAVLGTAFQSAADRACDLVVIHAAAEKARVEEQTAPWRPKYPRVPVEVRLTRADPGPALEQASAGAQLVVVGSRGRDYLRSVLLGSTGLHLLRHADCPVLIARPNEPREFHRTM</sequence>
<gene>
    <name evidence="3" type="ORF">SAMN05421748_12064</name>
</gene>
<dbReference type="PANTHER" id="PTHR46268:SF6">
    <property type="entry name" value="UNIVERSAL STRESS PROTEIN UP12"/>
    <property type="match status" value="1"/>
</dbReference>
<dbReference type="RefSeq" id="WP_097325600.1">
    <property type="nucleotide sequence ID" value="NZ_OBDY01000020.1"/>
</dbReference>
<evidence type="ECO:0000313" key="4">
    <source>
        <dbReference type="Proteomes" id="UP000219612"/>
    </source>
</evidence>
<protein>
    <submittedName>
        <fullName evidence="3">Nucleotide-binding universal stress protein, UspA family</fullName>
    </submittedName>
</protein>
<keyword evidence="4" id="KW-1185">Reference proteome</keyword>
<dbReference type="InterPro" id="IPR014729">
    <property type="entry name" value="Rossmann-like_a/b/a_fold"/>
</dbReference>
<comment type="similarity">
    <text evidence="1">Belongs to the universal stress protein A family.</text>
</comment>
<dbReference type="InterPro" id="IPR006016">
    <property type="entry name" value="UspA"/>
</dbReference>